<dbReference type="AlphaFoldDB" id="X1RUI2"/>
<accession>X1RUI2</accession>
<dbReference type="Pfam" id="PF00400">
    <property type="entry name" value="WD40"/>
    <property type="match status" value="1"/>
</dbReference>
<feature type="transmembrane region" description="Helical" evidence="1">
    <location>
        <begin position="12"/>
        <end position="32"/>
    </location>
</feature>
<feature type="non-terminal residue" evidence="2">
    <location>
        <position position="183"/>
    </location>
</feature>
<evidence type="ECO:0000256" key="1">
    <source>
        <dbReference type="SAM" id="Phobius"/>
    </source>
</evidence>
<protein>
    <recommendedName>
        <fullName evidence="3">Bulb-type lectin domain-containing protein</fullName>
    </recommendedName>
</protein>
<gene>
    <name evidence="2" type="ORF">S12H4_17292</name>
</gene>
<dbReference type="SUPFAM" id="SSF50998">
    <property type="entry name" value="Quinoprotein alcohol dehydrogenase-like"/>
    <property type="match status" value="1"/>
</dbReference>
<keyword evidence="1" id="KW-1133">Transmembrane helix</keyword>
<name>X1RUI2_9ZZZZ</name>
<sequence length="183" mass="20632">MDMKSIRRANFSNVFTYIFVFILLIGALGYFLCIDDYFIEKELFKDPKEVNPRSSKVESLWNYTTGSNVLSIGISDDGKYIAMGSWDHKLYFFQNSSSTPLWSYDTGSTVPSVSLSSDGSYIAIGNGWPDYSVYLFHKSSSIPIWKYTSGNDYPRVAISGDGNYIAVAGSQTHYVYLFHRSSS</sequence>
<dbReference type="Gene3D" id="2.130.10.10">
    <property type="entry name" value="YVTN repeat-like/Quinoprotein amine dehydrogenase"/>
    <property type="match status" value="1"/>
</dbReference>
<organism evidence="2">
    <name type="scientific">marine sediment metagenome</name>
    <dbReference type="NCBI Taxonomy" id="412755"/>
    <lineage>
        <taxon>unclassified sequences</taxon>
        <taxon>metagenomes</taxon>
        <taxon>ecological metagenomes</taxon>
    </lineage>
</organism>
<comment type="caution">
    <text evidence="2">The sequence shown here is derived from an EMBL/GenBank/DDBJ whole genome shotgun (WGS) entry which is preliminary data.</text>
</comment>
<evidence type="ECO:0008006" key="3">
    <source>
        <dbReference type="Google" id="ProtNLM"/>
    </source>
</evidence>
<keyword evidence="1" id="KW-0472">Membrane</keyword>
<evidence type="ECO:0000313" key="2">
    <source>
        <dbReference type="EMBL" id="GAI84417.1"/>
    </source>
</evidence>
<keyword evidence="1" id="KW-0812">Transmembrane</keyword>
<reference evidence="2" key="1">
    <citation type="journal article" date="2014" name="Front. Microbiol.">
        <title>High frequency of phylogenetically diverse reductive dehalogenase-homologous genes in deep subseafloor sedimentary metagenomes.</title>
        <authorList>
            <person name="Kawai M."/>
            <person name="Futagami T."/>
            <person name="Toyoda A."/>
            <person name="Takaki Y."/>
            <person name="Nishi S."/>
            <person name="Hori S."/>
            <person name="Arai W."/>
            <person name="Tsubouchi T."/>
            <person name="Morono Y."/>
            <person name="Uchiyama I."/>
            <person name="Ito T."/>
            <person name="Fujiyama A."/>
            <person name="Inagaki F."/>
            <person name="Takami H."/>
        </authorList>
    </citation>
    <scope>NUCLEOTIDE SEQUENCE</scope>
    <source>
        <strain evidence="2">Expedition CK06-06</strain>
    </source>
</reference>
<dbReference type="EMBL" id="BARW01008439">
    <property type="protein sequence ID" value="GAI84417.1"/>
    <property type="molecule type" value="Genomic_DNA"/>
</dbReference>
<dbReference type="InterPro" id="IPR011047">
    <property type="entry name" value="Quinoprotein_ADH-like_sf"/>
</dbReference>
<proteinExistence type="predicted"/>
<dbReference type="InterPro" id="IPR015943">
    <property type="entry name" value="WD40/YVTN_repeat-like_dom_sf"/>
</dbReference>
<dbReference type="InterPro" id="IPR001680">
    <property type="entry name" value="WD40_rpt"/>
</dbReference>